<organism evidence="4 5">
    <name type="scientific">Anaerocolumna aminovalerica</name>
    <dbReference type="NCBI Taxonomy" id="1527"/>
    <lineage>
        <taxon>Bacteria</taxon>
        <taxon>Bacillati</taxon>
        <taxon>Bacillota</taxon>
        <taxon>Clostridia</taxon>
        <taxon>Lachnospirales</taxon>
        <taxon>Lachnospiraceae</taxon>
        <taxon>Anaerocolumna</taxon>
    </lineage>
</organism>
<feature type="signal peptide" evidence="2">
    <location>
        <begin position="1"/>
        <end position="19"/>
    </location>
</feature>
<name>A0A1I5BRF1_9FIRM</name>
<feature type="region of interest" description="Disordered" evidence="1">
    <location>
        <begin position="23"/>
        <end position="66"/>
    </location>
</feature>
<dbReference type="STRING" id="1527.SAMN04489757_101167"/>
<dbReference type="InterPro" id="IPR021729">
    <property type="entry name" value="DUF3298"/>
</dbReference>
<proteinExistence type="predicted"/>
<protein>
    <submittedName>
        <fullName evidence="4">WG containing repeat-containing protein</fullName>
    </submittedName>
</protein>
<evidence type="ECO:0000313" key="4">
    <source>
        <dbReference type="EMBL" id="SFN77257.1"/>
    </source>
</evidence>
<feature type="domain" description="DUF3298" evidence="3">
    <location>
        <begin position="476"/>
        <end position="553"/>
    </location>
</feature>
<dbReference type="Pfam" id="PF11738">
    <property type="entry name" value="DUF3298"/>
    <property type="match status" value="1"/>
</dbReference>
<dbReference type="RefSeq" id="WP_170847845.1">
    <property type="nucleotide sequence ID" value="NZ_BAABFM010000003.1"/>
</dbReference>
<evidence type="ECO:0000256" key="2">
    <source>
        <dbReference type="SAM" id="SignalP"/>
    </source>
</evidence>
<dbReference type="PROSITE" id="PS51257">
    <property type="entry name" value="PROKAR_LIPOPROTEIN"/>
    <property type="match status" value="1"/>
</dbReference>
<dbReference type="PANTHER" id="PTHR37841:SF1">
    <property type="entry name" value="DUF3298 DOMAIN-CONTAINING PROTEIN"/>
    <property type="match status" value="1"/>
</dbReference>
<dbReference type="Gene3D" id="3.90.640.20">
    <property type="entry name" value="Heat-shock cognate protein, ATPase"/>
    <property type="match status" value="1"/>
</dbReference>
<evidence type="ECO:0000313" key="5">
    <source>
        <dbReference type="Proteomes" id="UP000198806"/>
    </source>
</evidence>
<dbReference type="Proteomes" id="UP000198806">
    <property type="component" value="Unassembled WGS sequence"/>
</dbReference>
<dbReference type="Pfam" id="PF14903">
    <property type="entry name" value="WG_beta_rep"/>
    <property type="match status" value="1"/>
</dbReference>
<reference evidence="4 5" key="1">
    <citation type="submission" date="2016-10" db="EMBL/GenBank/DDBJ databases">
        <authorList>
            <person name="de Groot N.N."/>
        </authorList>
    </citation>
    <scope>NUCLEOTIDE SEQUENCE [LARGE SCALE GENOMIC DNA]</scope>
    <source>
        <strain evidence="4 5">DSM 1283</strain>
    </source>
</reference>
<evidence type="ECO:0000259" key="3">
    <source>
        <dbReference type="Pfam" id="PF11738"/>
    </source>
</evidence>
<dbReference type="EMBL" id="FOWD01000001">
    <property type="protein sequence ID" value="SFN77257.1"/>
    <property type="molecule type" value="Genomic_DNA"/>
</dbReference>
<sequence>MKKALKILLFSLSILTLTACGKKTEQPTGSNTNQEKEQGISTPSPTREETPPANGEATNSIKTSDNKSMNNTLYPVFITENNIRKYGYVNEKGDFVIQPVYDCATNFSEGLAVVNTTDTYKVIDTTGNVIYKSDSSIGTFQNGAAIINKITDKLLYGYIDTNGNAIADSNFYEFADNFNSDNQAFVYSEGKSSIIDKSGNILESYPIDSRYQDIIDIQDGYIIYSDPDTGDYGVINYKGEDILEPKSNPYIVRYVGNDIFEIKENQEDSYLPSSYSPSALLNIKGEQLTDFNLYDLSDFNNGYASVTDDKYTYFIDTSGKEVASFPKLEGRGTLTLLGDIVKAEIDRDLLYMKKKGIILWHNSNEYNLTSDVNVKEVKYKPSKYVSVYYPVVVGLKSKETEKKINNKLNELFISHRKSITAEDQLSVEDSFTAELENQLLVIKQIGYDYPFGAAHGMPIKNYYYCNIKTGEFYTLKDLFIKDSDYITTINHIIKEMIAKEETNESSMLFPDSFKTILEDHNFYLTKEGLVIYFYPYDIAPYAAGFPEFVIPFEKLNKIVDKQGTFWNSFN</sequence>
<keyword evidence="2" id="KW-0732">Signal</keyword>
<dbReference type="Gene3D" id="3.30.565.40">
    <property type="entry name" value="Fervidobacterium nodosum Rt17-B1 like"/>
    <property type="match status" value="1"/>
</dbReference>
<feature type="chain" id="PRO_5039552727" evidence="2">
    <location>
        <begin position="20"/>
        <end position="570"/>
    </location>
</feature>
<evidence type="ECO:0000256" key="1">
    <source>
        <dbReference type="SAM" id="MobiDB-lite"/>
    </source>
</evidence>
<feature type="compositionally biased region" description="Polar residues" evidence="1">
    <location>
        <begin position="56"/>
        <end position="66"/>
    </location>
</feature>
<dbReference type="PANTHER" id="PTHR37841">
    <property type="entry name" value="GLR2918 PROTEIN"/>
    <property type="match status" value="1"/>
</dbReference>
<dbReference type="InterPro" id="IPR037126">
    <property type="entry name" value="PdaC/RsiV-like_sf"/>
</dbReference>
<gene>
    <name evidence="4" type="ORF">SAMN04489757_101167</name>
</gene>
<dbReference type="AlphaFoldDB" id="A0A1I5BRF1"/>
<accession>A0A1I5BRF1</accession>
<keyword evidence="5" id="KW-1185">Reference proteome</keyword>
<dbReference type="InterPro" id="IPR032774">
    <property type="entry name" value="WG_beta_rep"/>
</dbReference>